<dbReference type="RefSeq" id="WP_190310889.1">
    <property type="nucleotide sequence ID" value="NZ_JACNYK010000008.1"/>
</dbReference>
<evidence type="ECO:0000256" key="1">
    <source>
        <dbReference type="SAM" id="Phobius"/>
    </source>
</evidence>
<evidence type="ECO:0000313" key="3">
    <source>
        <dbReference type="Proteomes" id="UP000606494"/>
    </source>
</evidence>
<feature type="transmembrane region" description="Helical" evidence="1">
    <location>
        <begin position="130"/>
        <end position="158"/>
    </location>
</feature>
<feature type="transmembrane region" description="Helical" evidence="1">
    <location>
        <begin position="249"/>
        <end position="271"/>
    </location>
</feature>
<proteinExistence type="predicted"/>
<reference evidence="2 3" key="1">
    <citation type="submission" date="2020-08" db="EMBL/GenBank/DDBJ databases">
        <title>Sphingobacterium sp. DN00404 isolated from aquaculture water.</title>
        <authorList>
            <person name="Zhang M."/>
        </authorList>
    </citation>
    <scope>NUCLEOTIDE SEQUENCE [LARGE SCALE GENOMIC DNA]</scope>
    <source>
        <strain evidence="2 3">KCTC 32294</strain>
    </source>
</reference>
<feature type="transmembrane region" description="Helical" evidence="1">
    <location>
        <begin position="224"/>
        <end position="242"/>
    </location>
</feature>
<feature type="transmembrane region" description="Helical" evidence="1">
    <location>
        <begin position="12"/>
        <end position="31"/>
    </location>
</feature>
<dbReference type="EMBL" id="JACNYK010000008">
    <property type="protein sequence ID" value="MBD1427741.1"/>
    <property type="molecule type" value="Genomic_DNA"/>
</dbReference>
<protein>
    <recommendedName>
        <fullName evidence="4">O-antigen ligase domain-containing protein</fullName>
    </recommendedName>
</protein>
<evidence type="ECO:0008006" key="4">
    <source>
        <dbReference type="Google" id="ProtNLM"/>
    </source>
</evidence>
<accession>A0ABR7Y8W4</accession>
<feature type="transmembrane region" description="Helical" evidence="1">
    <location>
        <begin position="37"/>
        <end position="54"/>
    </location>
</feature>
<keyword evidence="1" id="KW-0472">Membrane</keyword>
<feature type="transmembrane region" description="Helical" evidence="1">
    <location>
        <begin position="391"/>
        <end position="407"/>
    </location>
</feature>
<gene>
    <name evidence="2" type="ORF">H8B17_19350</name>
</gene>
<comment type="caution">
    <text evidence="2">The sequence shown here is derived from an EMBL/GenBank/DDBJ whole genome shotgun (WGS) entry which is preliminary data.</text>
</comment>
<keyword evidence="1" id="KW-0812">Transmembrane</keyword>
<feature type="transmembrane region" description="Helical" evidence="1">
    <location>
        <begin position="331"/>
        <end position="355"/>
    </location>
</feature>
<name>A0ABR7Y8W4_9SPHI</name>
<feature type="transmembrane region" description="Helical" evidence="1">
    <location>
        <begin position="178"/>
        <end position="196"/>
    </location>
</feature>
<feature type="transmembrane region" description="Helical" evidence="1">
    <location>
        <begin position="63"/>
        <end position="80"/>
    </location>
</feature>
<dbReference type="Proteomes" id="UP000606494">
    <property type="component" value="Unassembled WGS sequence"/>
</dbReference>
<feature type="transmembrane region" description="Helical" evidence="1">
    <location>
        <begin position="100"/>
        <end position="118"/>
    </location>
</feature>
<keyword evidence="1" id="KW-1133">Transmembrane helix</keyword>
<keyword evidence="3" id="KW-1185">Reference proteome</keyword>
<evidence type="ECO:0000313" key="2">
    <source>
        <dbReference type="EMBL" id="MBD1427741.1"/>
    </source>
</evidence>
<feature type="transmembrane region" description="Helical" evidence="1">
    <location>
        <begin position="203"/>
        <end position="218"/>
    </location>
</feature>
<sequence length="421" mass="49086">MRTKQLNFSIRIFVFLIVLSFLFPAIQLFGFGMKPDLLFLYPLFITICIVDVEVKSIKMMKEVFVIALFIFLSMLLSNTLGEYHFFSTFSIKFPTEFLQILNRVLIFYCFFVIGYNNIIKERDFKLLTSIIFIISLTFGLLQALAFQPVIQISSIFALSDNQVKGFESLNSRIYGTSGNILTWAGLCGFFFLYYFFLLKDYKWLRILGMALSLINILYSMSRGAIIALFVTMVFSFMLRSLYEKRISKFVLRMIQVLIVGYLSATILYNIFPERIDVFLTRMTNLDSEVSEVGRAAQLASVKQFFDRDMWNYLFGVGKAKLDSIGLMEVEFLFILFAYGVLGIALTYLMIFKVMSKSKLLMSYNRDVSFFVICSFVFYLIFSFGYFFVKEIYSGLIFWYVIAFYFGCTHKKIIKNEQVQPH</sequence>
<feature type="transmembrane region" description="Helical" evidence="1">
    <location>
        <begin position="367"/>
        <end position="385"/>
    </location>
</feature>
<organism evidence="2 3">
    <name type="scientific">Sphingobacterium arenae</name>
    <dbReference type="NCBI Taxonomy" id="1280598"/>
    <lineage>
        <taxon>Bacteria</taxon>
        <taxon>Pseudomonadati</taxon>
        <taxon>Bacteroidota</taxon>
        <taxon>Sphingobacteriia</taxon>
        <taxon>Sphingobacteriales</taxon>
        <taxon>Sphingobacteriaceae</taxon>
        <taxon>Sphingobacterium</taxon>
    </lineage>
</organism>